<dbReference type="GO" id="GO:0003700">
    <property type="term" value="F:DNA-binding transcription factor activity"/>
    <property type="evidence" value="ECO:0007669"/>
    <property type="project" value="InterPro"/>
</dbReference>
<evidence type="ECO:0000256" key="4">
    <source>
        <dbReference type="ARBA" id="ARBA00023163"/>
    </source>
</evidence>
<sequence length="310" mass="33578">MVLDWRMDRITGMRVFARAAGDGSLSAAARHLAMSPAMATKHVNALEARLGVKLFHRSTRQLRLTEAGSEYLEACQRILAEIDEAEAAVTSQQVKASGLLRMAVPLSFGRGFIAPLMPHFARRHPEVTVELGLSDAQVDLLAGQWDLAIRIGRLVDSPLVARKLGDSTMVVCASPDYLAGHGTPRRTGDLAGHNCLGYTLSAMQDRKHWRFGERGDIRVPVHGNLLANNGDALMAAALGGQGIIYQPHFIVADALDRGGLVALQLDRPVASLGGIHVLYPADRRPPAKVRAMIDFLHDAFTRAPPLNRAV</sequence>
<dbReference type="EMBL" id="SMAF01000007">
    <property type="protein sequence ID" value="TCS98916.1"/>
    <property type="molecule type" value="Genomic_DNA"/>
</dbReference>
<keyword evidence="2" id="KW-0805">Transcription regulation</keyword>
<evidence type="ECO:0000313" key="6">
    <source>
        <dbReference type="EMBL" id="TCS98916.1"/>
    </source>
</evidence>
<dbReference type="Proteomes" id="UP000294599">
    <property type="component" value="Unassembled WGS sequence"/>
</dbReference>
<dbReference type="PANTHER" id="PTHR30537">
    <property type="entry name" value="HTH-TYPE TRANSCRIPTIONAL REGULATOR"/>
    <property type="match status" value="1"/>
</dbReference>
<dbReference type="PANTHER" id="PTHR30537:SF5">
    <property type="entry name" value="HTH-TYPE TRANSCRIPTIONAL ACTIVATOR TTDR-RELATED"/>
    <property type="match status" value="1"/>
</dbReference>
<dbReference type="SUPFAM" id="SSF46785">
    <property type="entry name" value="Winged helix' DNA-binding domain"/>
    <property type="match status" value="1"/>
</dbReference>
<dbReference type="Pfam" id="PF00126">
    <property type="entry name" value="HTH_1"/>
    <property type="match status" value="1"/>
</dbReference>
<dbReference type="AlphaFoldDB" id="A0A4R3LM66"/>
<evidence type="ECO:0000256" key="3">
    <source>
        <dbReference type="ARBA" id="ARBA00023125"/>
    </source>
</evidence>
<organism evidence="6 7">
    <name type="scientific">Pseudofulvimonas gallinarii</name>
    <dbReference type="NCBI Taxonomy" id="634155"/>
    <lineage>
        <taxon>Bacteria</taxon>
        <taxon>Pseudomonadati</taxon>
        <taxon>Pseudomonadota</taxon>
        <taxon>Gammaproteobacteria</taxon>
        <taxon>Lysobacterales</taxon>
        <taxon>Rhodanobacteraceae</taxon>
        <taxon>Pseudofulvimonas</taxon>
    </lineage>
</organism>
<evidence type="ECO:0000256" key="2">
    <source>
        <dbReference type="ARBA" id="ARBA00023015"/>
    </source>
</evidence>
<dbReference type="InterPro" id="IPR005119">
    <property type="entry name" value="LysR_subst-bd"/>
</dbReference>
<comment type="similarity">
    <text evidence="1">Belongs to the LysR transcriptional regulatory family.</text>
</comment>
<dbReference type="FunFam" id="1.10.10.10:FF:000001">
    <property type="entry name" value="LysR family transcriptional regulator"/>
    <property type="match status" value="1"/>
</dbReference>
<keyword evidence="4" id="KW-0804">Transcription</keyword>
<comment type="caution">
    <text evidence="6">The sequence shown here is derived from an EMBL/GenBank/DDBJ whole genome shotgun (WGS) entry which is preliminary data.</text>
</comment>
<dbReference type="Gene3D" id="1.10.10.10">
    <property type="entry name" value="Winged helix-like DNA-binding domain superfamily/Winged helix DNA-binding domain"/>
    <property type="match status" value="1"/>
</dbReference>
<keyword evidence="3 6" id="KW-0238">DNA-binding</keyword>
<reference evidence="6 7" key="1">
    <citation type="submission" date="2019-03" db="EMBL/GenBank/DDBJ databases">
        <title>Genomic Encyclopedia of Type Strains, Phase IV (KMG-IV): sequencing the most valuable type-strain genomes for metagenomic binning, comparative biology and taxonomic classification.</title>
        <authorList>
            <person name="Goeker M."/>
        </authorList>
    </citation>
    <scope>NUCLEOTIDE SEQUENCE [LARGE SCALE GENOMIC DNA]</scope>
    <source>
        <strain evidence="6 7">DSM 21944</strain>
    </source>
</reference>
<protein>
    <submittedName>
        <fullName evidence="6">DNA-binding transcriptional LysR family regulator</fullName>
    </submittedName>
</protein>
<dbReference type="Pfam" id="PF03466">
    <property type="entry name" value="LysR_substrate"/>
    <property type="match status" value="1"/>
</dbReference>
<evidence type="ECO:0000313" key="7">
    <source>
        <dbReference type="Proteomes" id="UP000294599"/>
    </source>
</evidence>
<proteinExistence type="inferred from homology"/>
<dbReference type="InterPro" id="IPR036388">
    <property type="entry name" value="WH-like_DNA-bd_sf"/>
</dbReference>
<dbReference type="FunFam" id="3.40.190.290:FF:000001">
    <property type="entry name" value="Transcriptional regulator, LysR family"/>
    <property type="match status" value="1"/>
</dbReference>
<evidence type="ECO:0000256" key="1">
    <source>
        <dbReference type="ARBA" id="ARBA00009437"/>
    </source>
</evidence>
<keyword evidence="7" id="KW-1185">Reference proteome</keyword>
<dbReference type="Gene3D" id="3.40.190.290">
    <property type="match status" value="1"/>
</dbReference>
<gene>
    <name evidence="6" type="ORF">EDC25_107113</name>
</gene>
<dbReference type="GO" id="GO:0043565">
    <property type="term" value="F:sequence-specific DNA binding"/>
    <property type="evidence" value="ECO:0007669"/>
    <property type="project" value="TreeGrafter"/>
</dbReference>
<dbReference type="PROSITE" id="PS50931">
    <property type="entry name" value="HTH_LYSR"/>
    <property type="match status" value="1"/>
</dbReference>
<dbReference type="InterPro" id="IPR036390">
    <property type="entry name" value="WH_DNA-bd_sf"/>
</dbReference>
<accession>A0A4R3LM66</accession>
<dbReference type="CDD" id="cd08422">
    <property type="entry name" value="PBP2_CrgA_like"/>
    <property type="match status" value="1"/>
</dbReference>
<dbReference type="SUPFAM" id="SSF53850">
    <property type="entry name" value="Periplasmic binding protein-like II"/>
    <property type="match status" value="1"/>
</dbReference>
<evidence type="ECO:0000259" key="5">
    <source>
        <dbReference type="PROSITE" id="PS50931"/>
    </source>
</evidence>
<name>A0A4R3LM66_9GAMM</name>
<dbReference type="InterPro" id="IPR000847">
    <property type="entry name" value="LysR_HTH_N"/>
</dbReference>
<dbReference type="GO" id="GO:0006351">
    <property type="term" value="P:DNA-templated transcription"/>
    <property type="evidence" value="ECO:0007669"/>
    <property type="project" value="TreeGrafter"/>
</dbReference>
<feature type="domain" description="HTH lysR-type" evidence="5">
    <location>
        <begin position="8"/>
        <end position="65"/>
    </location>
</feature>
<dbReference type="InterPro" id="IPR058163">
    <property type="entry name" value="LysR-type_TF_proteobact-type"/>
</dbReference>